<dbReference type="EMBL" id="AMLP01000124">
    <property type="protein sequence ID" value="ELS54879.1"/>
    <property type="molecule type" value="Genomic_DNA"/>
</dbReference>
<evidence type="ECO:0000313" key="1">
    <source>
        <dbReference type="EMBL" id="ELS54879.1"/>
    </source>
</evidence>
<reference evidence="1 2" key="1">
    <citation type="journal article" date="2013" name="Genome Announc.">
        <title>Draft Genome Sequence of Streptomyces viridochromogenes Strain Tu57, Producer of Avilamycin.</title>
        <authorList>
            <person name="Gruning B.A."/>
            <person name="Erxleben A."/>
            <person name="Hahnlein A."/>
            <person name="Gunther S."/>
        </authorList>
    </citation>
    <scope>NUCLEOTIDE SEQUENCE [LARGE SCALE GENOMIC DNA]</scope>
    <source>
        <strain evidence="1 2">Tue57</strain>
    </source>
</reference>
<comment type="caution">
    <text evidence="1">The sequence shown here is derived from an EMBL/GenBank/DDBJ whole genome shotgun (WGS) entry which is preliminary data.</text>
</comment>
<accession>L8PF80</accession>
<dbReference type="Proteomes" id="UP000011205">
    <property type="component" value="Unassembled WGS sequence"/>
</dbReference>
<dbReference type="AlphaFoldDB" id="L8PF80"/>
<dbReference type="PATRIC" id="fig|1160705.3.peg.4016"/>
<name>L8PF80_STRVR</name>
<gene>
    <name evidence="1" type="ORF">STVIR_4060</name>
</gene>
<proteinExistence type="predicted"/>
<protein>
    <submittedName>
        <fullName evidence="1">Putative esterase</fullName>
    </submittedName>
</protein>
<evidence type="ECO:0000313" key="2">
    <source>
        <dbReference type="Proteomes" id="UP000011205"/>
    </source>
</evidence>
<sequence>MPPAKRETMTYDGDRIKALLDEVVSDKVYPGAV</sequence>
<organism evidence="1 2">
    <name type="scientific">Streptomyces viridochromogenes Tue57</name>
    <dbReference type="NCBI Taxonomy" id="1160705"/>
    <lineage>
        <taxon>Bacteria</taxon>
        <taxon>Bacillati</taxon>
        <taxon>Actinomycetota</taxon>
        <taxon>Actinomycetes</taxon>
        <taxon>Kitasatosporales</taxon>
        <taxon>Streptomycetaceae</taxon>
        <taxon>Streptomyces</taxon>
    </lineage>
</organism>